<organism evidence="1 2">
    <name type="scientific">Halocaridina rubra</name>
    <name type="common">Hawaiian red shrimp</name>
    <dbReference type="NCBI Taxonomy" id="373956"/>
    <lineage>
        <taxon>Eukaryota</taxon>
        <taxon>Metazoa</taxon>
        <taxon>Ecdysozoa</taxon>
        <taxon>Arthropoda</taxon>
        <taxon>Crustacea</taxon>
        <taxon>Multicrustacea</taxon>
        <taxon>Malacostraca</taxon>
        <taxon>Eumalacostraca</taxon>
        <taxon>Eucarida</taxon>
        <taxon>Decapoda</taxon>
        <taxon>Pleocyemata</taxon>
        <taxon>Caridea</taxon>
        <taxon>Atyoidea</taxon>
        <taxon>Atyidae</taxon>
        <taxon>Halocaridina</taxon>
    </lineage>
</organism>
<proteinExistence type="predicted"/>
<keyword evidence="2" id="KW-1185">Reference proteome</keyword>
<gene>
    <name evidence="1" type="ORF">SK128_000333</name>
</gene>
<reference evidence="1 2" key="1">
    <citation type="submission" date="2023-11" db="EMBL/GenBank/DDBJ databases">
        <title>Halocaridina rubra genome assembly.</title>
        <authorList>
            <person name="Smith C."/>
        </authorList>
    </citation>
    <scope>NUCLEOTIDE SEQUENCE [LARGE SCALE GENOMIC DNA]</scope>
    <source>
        <strain evidence="1">EP-1</strain>
        <tissue evidence="1">Whole</tissue>
    </source>
</reference>
<evidence type="ECO:0000313" key="2">
    <source>
        <dbReference type="Proteomes" id="UP001381693"/>
    </source>
</evidence>
<comment type="caution">
    <text evidence="1">The sequence shown here is derived from an EMBL/GenBank/DDBJ whole genome shotgun (WGS) entry which is preliminary data.</text>
</comment>
<dbReference type="EMBL" id="JAXCGZ010003848">
    <property type="protein sequence ID" value="KAK7082929.1"/>
    <property type="molecule type" value="Genomic_DNA"/>
</dbReference>
<dbReference type="Proteomes" id="UP001381693">
    <property type="component" value="Unassembled WGS sequence"/>
</dbReference>
<sequence>MFSPEVVIETEASYISYKILTGDEYKNFGWDGYDSHLLLKKIRLLESEALMAWECTRKCVVTPGCVSFAIHHEERYCYLTAHNHCDAPTHPYRFVDGLTTYDARPGNSAEPMTTCLNKAPEPFEECGREHCSGENCDICAATCWDPAVIHLSDSEVMLWPEPDLENGIVVRCQVGWQRIWFSTFANEGLVLYDALLEDPLMVKIVVSYGDEPRRSVFEDFTATRDEAISVGNFIHGNAGNYWDAPFSNRHRFSPEGSNCLPFYYSPDKFCNATGVPYHNAKGELITVGYGWEIDDVVTDEMSKFLMSIYVT</sequence>
<name>A0AAN9ACL6_HALRR</name>
<dbReference type="AlphaFoldDB" id="A0AAN9ACL6"/>
<evidence type="ECO:0000313" key="1">
    <source>
        <dbReference type="EMBL" id="KAK7082929.1"/>
    </source>
</evidence>
<protein>
    <submittedName>
        <fullName evidence="1">Uncharacterized protein</fullName>
    </submittedName>
</protein>
<accession>A0AAN9ACL6</accession>